<dbReference type="AlphaFoldDB" id="A0A853JG96"/>
<dbReference type="CDD" id="cd06339">
    <property type="entry name" value="PBP1_YraM_LppC_lipoprotein-like"/>
    <property type="match status" value="1"/>
</dbReference>
<dbReference type="Pfam" id="PF04348">
    <property type="entry name" value="LppC"/>
    <property type="match status" value="1"/>
</dbReference>
<dbReference type="EMBL" id="JACCKA010000092">
    <property type="protein sequence ID" value="NZA28386.1"/>
    <property type="molecule type" value="Genomic_DNA"/>
</dbReference>
<keyword evidence="1" id="KW-0472">Membrane</keyword>
<sequence>MVSPHWGVRILAVLPHGLSAMRPSPSRILLLLAALLLAGCASVQVSGPAASAMPSDPALAAAAALAREQAGLSGQARADGAREIERLLATVDDQALAQGAAALPQGDPLYGFAGRALLARNLPLPRPFDLTALWNAHAGNRPAADRDGYRPPLRLAVLLPLSGNLATAAAPVRDGLLAGYYGERRQRPEVQFYDTTGTPAGANAAYQRAIGEGADYVLGPLGRDEVAAVLQNPALLRVPVLALNRAGDEAPTGSFSFAMAPEDDGIAAADYLLARNVRRVLVLNGADDNARRSVDAFRRQFEAGGGTVSDMLVVTGETPPDMTEALRNAMLKQDGAEAVFLGLRGAQARAIAPQLAAAGYATRPRVGTSQLYGSGSSEDDVALDGIVFPTERWIATGVPGLPMASSVAAGLPTARGPAARLFAFGYDAWMITAFMERLVGDANAELRGATGTLRIDGFGNVLRTPAWATFSGGHVVPLGGTGG</sequence>
<dbReference type="InterPro" id="IPR028082">
    <property type="entry name" value="Peripla_BP_I"/>
</dbReference>
<dbReference type="Proteomes" id="UP000578091">
    <property type="component" value="Unassembled WGS sequence"/>
</dbReference>
<dbReference type="GO" id="GO:0030234">
    <property type="term" value="F:enzyme regulator activity"/>
    <property type="evidence" value="ECO:0007669"/>
    <property type="project" value="TreeGrafter"/>
</dbReference>
<comment type="caution">
    <text evidence="2">The sequence shown here is derived from an EMBL/GenBank/DDBJ whole genome shotgun (WGS) entry which is preliminary data.</text>
</comment>
<accession>A0A853JG96</accession>
<evidence type="ECO:0000313" key="3">
    <source>
        <dbReference type="Proteomes" id="UP000578091"/>
    </source>
</evidence>
<proteinExistence type="predicted"/>
<dbReference type="InterPro" id="IPR007443">
    <property type="entry name" value="LpoA"/>
</dbReference>
<evidence type="ECO:0000313" key="2">
    <source>
        <dbReference type="EMBL" id="NZA28386.1"/>
    </source>
</evidence>
<dbReference type="GO" id="GO:0031241">
    <property type="term" value="C:periplasmic side of cell outer membrane"/>
    <property type="evidence" value="ECO:0007669"/>
    <property type="project" value="TreeGrafter"/>
</dbReference>
<dbReference type="PANTHER" id="PTHR38038:SF1">
    <property type="entry name" value="PENICILLIN-BINDING PROTEIN ACTIVATOR LPOA"/>
    <property type="match status" value="1"/>
</dbReference>
<dbReference type="PANTHER" id="PTHR38038">
    <property type="entry name" value="PENICILLIN-BINDING PROTEIN ACTIVATOR LPOA"/>
    <property type="match status" value="1"/>
</dbReference>
<dbReference type="SUPFAM" id="SSF53822">
    <property type="entry name" value="Periplasmic binding protein-like I"/>
    <property type="match status" value="1"/>
</dbReference>
<keyword evidence="3" id="KW-1185">Reference proteome</keyword>
<reference evidence="2 3" key="1">
    <citation type="submission" date="2020-07" db="EMBL/GenBank/DDBJ databases">
        <title>Luteimonas sp. SJ-92.</title>
        <authorList>
            <person name="Huang X.-X."/>
            <person name="Xu L."/>
            <person name="Sun J.-Q."/>
        </authorList>
    </citation>
    <scope>NUCLEOTIDE SEQUENCE [LARGE SCALE GENOMIC DNA]</scope>
    <source>
        <strain evidence="2 3">SJ-92</strain>
    </source>
</reference>
<organism evidence="2 3">
    <name type="scientific">Luteimonas salinisoli</name>
    <dbReference type="NCBI Taxonomy" id="2752307"/>
    <lineage>
        <taxon>Bacteria</taxon>
        <taxon>Pseudomonadati</taxon>
        <taxon>Pseudomonadota</taxon>
        <taxon>Gammaproteobacteria</taxon>
        <taxon>Lysobacterales</taxon>
        <taxon>Lysobacteraceae</taxon>
        <taxon>Luteimonas</taxon>
    </lineage>
</organism>
<dbReference type="Gene3D" id="3.40.50.2300">
    <property type="match status" value="2"/>
</dbReference>
<evidence type="ECO:0000256" key="1">
    <source>
        <dbReference type="ARBA" id="ARBA00023136"/>
    </source>
</evidence>
<name>A0A853JG96_9GAMM</name>
<gene>
    <name evidence="2" type="ORF">H0E84_18585</name>
</gene>
<dbReference type="GO" id="GO:0009252">
    <property type="term" value="P:peptidoglycan biosynthetic process"/>
    <property type="evidence" value="ECO:0007669"/>
    <property type="project" value="TreeGrafter"/>
</dbReference>
<protein>
    <submittedName>
        <fullName evidence="2">Penicillin-binding protein activator</fullName>
    </submittedName>
</protein>